<comment type="caution">
    <text evidence="2">The sequence shown here is derived from an EMBL/GenBank/DDBJ whole genome shotgun (WGS) entry which is preliminary data.</text>
</comment>
<accession>A0AAW1KNX4</accession>
<proteinExistence type="predicted"/>
<feature type="region of interest" description="Disordered" evidence="1">
    <location>
        <begin position="40"/>
        <end position="68"/>
    </location>
</feature>
<name>A0AAW1KNX4_POPJA</name>
<evidence type="ECO:0000313" key="2">
    <source>
        <dbReference type="EMBL" id="KAK9721838.1"/>
    </source>
</evidence>
<dbReference type="AlphaFoldDB" id="A0AAW1KNX4"/>
<reference evidence="2 3" key="1">
    <citation type="journal article" date="2024" name="BMC Genomics">
        <title>De novo assembly and annotation of Popillia japonica's genome with initial clues to its potential as an invasive pest.</title>
        <authorList>
            <person name="Cucini C."/>
            <person name="Boschi S."/>
            <person name="Funari R."/>
            <person name="Cardaioli E."/>
            <person name="Iannotti N."/>
            <person name="Marturano G."/>
            <person name="Paoli F."/>
            <person name="Bruttini M."/>
            <person name="Carapelli A."/>
            <person name="Frati F."/>
            <person name="Nardi F."/>
        </authorList>
    </citation>
    <scope>NUCLEOTIDE SEQUENCE [LARGE SCALE GENOMIC DNA]</scope>
    <source>
        <strain evidence="2">DMR45628</strain>
    </source>
</reference>
<protein>
    <submittedName>
        <fullName evidence="2">Uncharacterized protein</fullName>
    </submittedName>
</protein>
<sequence>MDYYGRCGARGVAAAPIMGQFERAVGAVYVPSGVILRRTRTESTRSVGSDRNDRHVSESRALNRSNRSVRLQQPSNIAALGITRTVQRTHSFEFENMLVTRRILYLH</sequence>
<gene>
    <name evidence="2" type="ORF">QE152_g20005</name>
</gene>
<evidence type="ECO:0000313" key="3">
    <source>
        <dbReference type="Proteomes" id="UP001458880"/>
    </source>
</evidence>
<feature type="compositionally biased region" description="Basic and acidic residues" evidence="1">
    <location>
        <begin position="40"/>
        <end position="58"/>
    </location>
</feature>
<dbReference type="Proteomes" id="UP001458880">
    <property type="component" value="Unassembled WGS sequence"/>
</dbReference>
<evidence type="ECO:0000256" key="1">
    <source>
        <dbReference type="SAM" id="MobiDB-lite"/>
    </source>
</evidence>
<dbReference type="EMBL" id="JASPKY010000194">
    <property type="protein sequence ID" value="KAK9721838.1"/>
    <property type="molecule type" value="Genomic_DNA"/>
</dbReference>
<keyword evidence="3" id="KW-1185">Reference proteome</keyword>
<organism evidence="2 3">
    <name type="scientific">Popillia japonica</name>
    <name type="common">Japanese beetle</name>
    <dbReference type="NCBI Taxonomy" id="7064"/>
    <lineage>
        <taxon>Eukaryota</taxon>
        <taxon>Metazoa</taxon>
        <taxon>Ecdysozoa</taxon>
        <taxon>Arthropoda</taxon>
        <taxon>Hexapoda</taxon>
        <taxon>Insecta</taxon>
        <taxon>Pterygota</taxon>
        <taxon>Neoptera</taxon>
        <taxon>Endopterygota</taxon>
        <taxon>Coleoptera</taxon>
        <taxon>Polyphaga</taxon>
        <taxon>Scarabaeiformia</taxon>
        <taxon>Scarabaeidae</taxon>
        <taxon>Rutelinae</taxon>
        <taxon>Popillia</taxon>
    </lineage>
</organism>